<sequence length="130" mass="15091">MTELNSERIDKWLWAARFFKTRGLAQEAVELGRVKLNGERVKPAKEVKLSDRLEIHRGEETYEVLVAGFNLQRGPASVARELYMETEEGRRKREAQAALRKLAVEPALDRTTKGRPTKREGRELRRLRGY</sequence>
<reference evidence="7 8" key="1">
    <citation type="journal article" date="2021" name="Sci. Rep.">
        <title>The distribution of antibiotic resistance genes in chicken gut microbiota commensals.</title>
        <authorList>
            <person name="Juricova H."/>
            <person name="Matiasovicova J."/>
            <person name="Kubasova T."/>
            <person name="Cejkova D."/>
            <person name="Rychlik I."/>
        </authorList>
    </citation>
    <scope>NUCLEOTIDE SEQUENCE [LARGE SCALE GENOMIC DNA]</scope>
    <source>
        <strain evidence="7 8">An562</strain>
    </source>
</reference>
<evidence type="ECO:0000256" key="4">
    <source>
        <dbReference type="PROSITE-ProRule" id="PRU00182"/>
    </source>
</evidence>
<dbReference type="Proteomes" id="UP000777002">
    <property type="component" value="Unassembled WGS sequence"/>
</dbReference>
<feature type="region of interest" description="Disordered" evidence="5">
    <location>
        <begin position="105"/>
        <end position="130"/>
    </location>
</feature>
<evidence type="ECO:0000256" key="5">
    <source>
        <dbReference type="SAM" id="MobiDB-lite"/>
    </source>
</evidence>
<feature type="domain" description="RNA-binding S4" evidence="6">
    <location>
        <begin position="7"/>
        <end position="69"/>
    </location>
</feature>
<evidence type="ECO:0000313" key="7">
    <source>
        <dbReference type="EMBL" id="MBM6928548.1"/>
    </source>
</evidence>
<proteinExistence type="inferred from homology"/>
<evidence type="ECO:0000313" key="8">
    <source>
        <dbReference type="Proteomes" id="UP000777002"/>
    </source>
</evidence>
<dbReference type="RefSeq" id="WP_205050144.1">
    <property type="nucleotide sequence ID" value="NZ_JACJKX010000006.1"/>
</dbReference>
<keyword evidence="8" id="KW-1185">Reference proteome</keyword>
<evidence type="ECO:0000259" key="6">
    <source>
        <dbReference type="SMART" id="SM00363"/>
    </source>
</evidence>
<dbReference type="Pfam" id="PF01479">
    <property type="entry name" value="S4"/>
    <property type="match status" value="1"/>
</dbReference>
<dbReference type="InterPro" id="IPR036986">
    <property type="entry name" value="S4_RNA-bd_sf"/>
</dbReference>
<comment type="caution">
    <text evidence="7">The sequence shown here is derived from an EMBL/GenBank/DDBJ whole genome shotgun (WGS) entry which is preliminary data.</text>
</comment>
<dbReference type="InterPro" id="IPR002942">
    <property type="entry name" value="S4_RNA-bd"/>
</dbReference>
<keyword evidence="3" id="KW-0238">DNA-binding</keyword>
<evidence type="ECO:0000256" key="3">
    <source>
        <dbReference type="ARBA" id="ARBA00023125"/>
    </source>
</evidence>
<dbReference type="SUPFAM" id="SSF55174">
    <property type="entry name" value="Alpha-L RNA-binding motif"/>
    <property type="match status" value="1"/>
</dbReference>
<organism evidence="7 8">
    <name type="scientific">Parasutterella secunda</name>
    <dbReference type="NCBI Taxonomy" id="626947"/>
    <lineage>
        <taxon>Bacteria</taxon>
        <taxon>Pseudomonadati</taxon>
        <taxon>Pseudomonadota</taxon>
        <taxon>Betaproteobacteria</taxon>
        <taxon>Burkholderiales</taxon>
        <taxon>Sutterellaceae</taxon>
        <taxon>Parasutterella</taxon>
    </lineage>
</organism>
<accession>A0ABS2GUK6</accession>
<dbReference type="CDD" id="cd00165">
    <property type="entry name" value="S4"/>
    <property type="match status" value="1"/>
</dbReference>
<evidence type="ECO:0000256" key="2">
    <source>
        <dbReference type="ARBA" id="ARBA00022884"/>
    </source>
</evidence>
<keyword evidence="2 4" id="KW-0694">RNA-binding</keyword>
<dbReference type="EMBL" id="JACJKX010000006">
    <property type="protein sequence ID" value="MBM6928548.1"/>
    <property type="molecule type" value="Genomic_DNA"/>
</dbReference>
<dbReference type="InterPro" id="IPR025708">
    <property type="entry name" value="HSP15"/>
</dbReference>
<gene>
    <name evidence="7" type="ORF">H5985_04605</name>
</gene>
<dbReference type="SMART" id="SM00363">
    <property type="entry name" value="S4"/>
    <property type="match status" value="1"/>
</dbReference>
<dbReference type="Gene3D" id="3.10.290.10">
    <property type="entry name" value="RNA-binding S4 domain"/>
    <property type="match status" value="1"/>
</dbReference>
<dbReference type="PIRSF" id="PIRSF016821">
    <property type="entry name" value="HSP15"/>
    <property type="match status" value="1"/>
</dbReference>
<name>A0ABS2GUK6_9BURK</name>
<evidence type="ECO:0000256" key="1">
    <source>
        <dbReference type="ARBA" id="ARBA00008396"/>
    </source>
</evidence>
<dbReference type="PROSITE" id="PS50889">
    <property type="entry name" value="S4"/>
    <property type="match status" value="1"/>
</dbReference>
<comment type="similarity">
    <text evidence="1">Belongs to the HSP15 family.</text>
</comment>
<feature type="compositionally biased region" description="Basic and acidic residues" evidence="5">
    <location>
        <begin position="107"/>
        <end position="130"/>
    </location>
</feature>
<protein>
    <submittedName>
        <fullName evidence="7">RNA-binding S4 domain-containing protein</fullName>
    </submittedName>
</protein>